<organism evidence="1 2">
    <name type="scientific">Armillaria ostoyae</name>
    <name type="common">Armillaria root rot fungus</name>
    <dbReference type="NCBI Taxonomy" id="47428"/>
    <lineage>
        <taxon>Eukaryota</taxon>
        <taxon>Fungi</taxon>
        <taxon>Dikarya</taxon>
        <taxon>Basidiomycota</taxon>
        <taxon>Agaricomycotina</taxon>
        <taxon>Agaricomycetes</taxon>
        <taxon>Agaricomycetidae</taxon>
        <taxon>Agaricales</taxon>
        <taxon>Marasmiineae</taxon>
        <taxon>Physalacriaceae</taxon>
        <taxon>Armillaria</taxon>
    </lineage>
</organism>
<protein>
    <recommendedName>
        <fullName evidence="3">F-box domain-containing protein</fullName>
    </recommendedName>
</protein>
<sequence>MSFQSHHPTHQQDILSDLPLELFEEIASHLDIPALKALSLTSSVRRAACIRLFFHTLTLHGDHGRSSSSKFLADFKNQAPVPCLRKVILEGLKEDLSTALLPWCTRVHSIKIQECRIGNTALLPSLIVLNDLELLNLTFGSVVDYFWLLASLPSTLKKLTARGNTFCESQSICHTVGYGIELEHLETKSAEDLSLLLRDDCPLSLKSLRVAYVQQARPHDIEDLAQRTPHLIYLGLDIATPDGRPRTCPIGLHYRTRAYTLPVSLPLTKLKSLSITDRTESAEATVQLLSAPSDVISTLDVLSFTSLLDNELESLAIALSQPKFRNLKGLNLQIIDPHHFPFRHRLPFFDVEFRRFQRRLEALGRKIDLATKVVAPDAIGSDIFRSF</sequence>
<accession>A0A284S798</accession>
<reference evidence="2" key="1">
    <citation type="journal article" date="2017" name="Nat. Ecol. Evol.">
        <title>Genome expansion and lineage-specific genetic innovations in the forest pathogenic fungi Armillaria.</title>
        <authorList>
            <person name="Sipos G."/>
            <person name="Prasanna A.N."/>
            <person name="Walter M.C."/>
            <person name="O'Connor E."/>
            <person name="Balint B."/>
            <person name="Krizsan K."/>
            <person name="Kiss B."/>
            <person name="Hess J."/>
            <person name="Varga T."/>
            <person name="Slot J."/>
            <person name="Riley R."/>
            <person name="Boka B."/>
            <person name="Rigling D."/>
            <person name="Barry K."/>
            <person name="Lee J."/>
            <person name="Mihaltcheva S."/>
            <person name="LaButti K."/>
            <person name="Lipzen A."/>
            <person name="Waldron R."/>
            <person name="Moloney N.M."/>
            <person name="Sperisen C."/>
            <person name="Kredics L."/>
            <person name="Vagvoelgyi C."/>
            <person name="Patrignani A."/>
            <person name="Fitzpatrick D."/>
            <person name="Nagy I."/>
            <person name="Doyle S."/>
            <person name="Anderson J.B."/>
            <person name="Grigoriev I.V."/>
            <person name="Gueldener U."/>
            <person name="Muensterkoetter M."/>
            <person name="Nagy L.G."/>
        </authorList>
    </citation>
    <scope>NUCLEOTIDE SEQUENCE [LARGE SCALE GENOMIC DNA]</scope>
    <source>
        <strain evidence="2">C18/9</strain>
    </source>
</reference>
<evidence type="ECO:0008006" key="3">
    <source>
        <dbReference type="Google" id="ProtNLM"/>
    </source>
</evidence>
<gene>
    <name evidence="1" type="ORF">ARMOST_20403</name>
</gene>
<dbReference type="AlphaFoldDB" id="A0A284S798"/>
<dbReference type="OrthoDB" id="3040461at2759"/>
<dbReference type="InterPro" id="IPR036047">
    <property type="entry name" value="F-box-like_dom_sf"/>
</dbReference>
<evidence type="ECO:0000313" key="1">
    <source>
        <dbReference type="EMBL" id="SJL16873.1"/>
    </source>
</evidence>
<dbReference type="Proteomes" id="UP000219338">
    <property type="component" value="Unassembled WGS sequence"/>
</dbReference>
<evidence type="ECO:0000313" key="2">
    <source>
        <dbReference type="Proteomes" id="UP000219338"/>
    </source>
</evidence>
<dbReference type="OMA" id="ESQSICH"/>
<name>A0A284S798_ARMOS</name>
<keyword evidence="2" id="KW-1185">Reference proteome</keyword>
<proteinExistence type="predicted"/>
<dbReference type="EMBL" id="FUEG01000038">
    <property type="protein sequence ID" value="SJL16873.1"/>
    <property type="molecule type" value="Genomic_DNA"/>
</dbReference>
<dbReference type="SUPFAM" id="SSF52047">
    <property type="entry name" value="RNI-like"/>
    <property type="match status" value="1"/>
</dbReference>
<dbReference type="SUPFAM" id="SSF81383">
    <property type="entry name" value="F-box domain"/>
    <property type="match status" value="1"/>
</dbReference>